<dbReference type="Gene3D" id="3.30.160.60">
    <property type="entry name" value="Classic Zinc Finger"/>
    <property type="match status" value="6"/>
</dbReference>
<keyword evidence="14" id="KW-1185">Reference proteome</keyword>
<feature type="domain" description="C2H2-type" evidence="13">
    <location>
        <begin position="193"/>
        <end position="220"/>
    </location>
</feature>
<evidence type="ECO:0000256" key="5">
    <source>
        <dbReference type="ARBA" id="ARBA00022771"/>
    </source>
</evidence>
<feature type="domain" description="C2H2-type" evidence="13">
    <location>
        <begin position="332"/>
        <end position="359"/>
    </location>
</feature>
<dbReference type="InterPro" id="IPR036236">
    <property type="entry name" value="Znf_C2H2_sf"/>
</dbReference>
<feature type="domain" description="C2H2-type" evidence="13">
    <location>
        <begin position="248"/>
        <end position="275"/>
    </location>
</feature>
<dbReference type="GeneID" id="117654794"/>
<dbReference type="GO" id="GO:0000981">
    <property type="term" value="F:DNA-binding transcription factor activity, RNA polymerase II-specific"/>
    <property type="evidence" value="ECO:0007669"/>
    <property type="project" value="TreeGrafter"/>
</dbReference>
<dbReference type="InParanoid" id="A0A6P9AJR7"/>
<evidence type="ECO:0000256" key="3">
    <source>
        <dbReference type="ARBA" id="ARBA00022723"/>
    </source>
</evidence>
<dbReference type="PROSITE" id="PS50157">
    <property type="entry name" value="ZINC_FINGER_C2H2_2"/>
    <property type="match status" value="6"/>
</dbReference>
<dbReference type="SMART" id="SM00355">
    <property type="entry name" value="ZnF_C2H2"/>
    <property type="match status" value="6"/>
</dbReference>
<reference evidence="15" key="1">
    <citation type="submission" date="2025-08" db="UniProtKB">
        <authorList>
            <consortium name="RefSeq"/>
        </authorList>
    </citation>
    <scope>IDENTIFICATION</scope>
    <source>
        <tissue evidence="15">Blood</tissue>
    </source>
</reference>
<dbReference type="GO" id="GO:0005634">
    <property type="term" value="C:nucleus"/>
    <property type="evidence" value="ECO:0007669"/>
    <property type="project" value="UniProtKB-SubCell"/>
</dbReference>
<comment type="similarity">
    <text evidence="2">Belongs to the krueppel C2H2-type zinc-finger protein family.</text>
</comment>
<evidence type="ECO:0000259" key="13">
    <source>
        <dbReference type="PROSITE" id="PS50157"/>
    </source>
</evidence>
<keyword evidence="10" id="KW-0539">Nucleus</keyword>
<feature type="region of interest" description="Disordered" evidence="12">
    <location>
        <begin position="1"/>
        <end position="21"/>
    </location>
</feature>
<evidence type="ECO:0000313" key="15">
    <source>
        <dbReference type="RefSeq" id="XP_034257595.1"/>
    </source>
</evidence>
<dbReference type="FunFam" id="3.30.160.60:FF:001235">
    <property type="entry name" value="Si:ch211-119o8.6"/>
    <property type="match status" value="1"/>
</dbReference>
<protein>
    <submittedName>
        <fullName evidence="15">Zinc finger protein 501-like</fullName>
    </submittedName>
</protein>
<feature type="domain" description="C2H2-type" evidence="13">
    <location>
        <begin position="221"/>
        <end position="248"/>
    </location>
</feature>
<evidence type="ECO:0000256" key="7">
    <source>
        <dbReference type="ARBA" id="ARBA00023015"/>
    </source>
</evidence>
<sequence>MPKTQVQMASEERDAWEAAGNPKMVKNSWGIQNKKEIEMSPEWNLSMEEDLALHLESLSGKKSLDTTEQKHSPKRYSNFPLEFQPEEEAENIEIHASCLAGGSQISIKEEGLEHPEYEWALCQNPVPFLSQRIKKEANANPPLDSECGENVDPPSIFLQRCPTSVFVKQDGGFAKSQKNIPTILEEPKAEKTFPCPVCNKEFNQKSNLTRHHKIHTMEGSYKCAKCGESFRMNRQLLRHQRMHLSDPFKCTECGKSFSRRSNLIRHQRIHTREAPYQCPECEKTFNQKTNLFRHRMIHLQMGPCNCTKCGKLFTQRKYLVKHQKLHLSEGDQKCFICGKQFRLKKYLRRHQKIHSRETPNIHLTQME</sequence>
<dbReference type="Proteomes" id="UP001652622">
    <property type="component" value="Unplaced"/>
</dbReference>
<dbReference type="OMA" id="IEIHASC"/>
<evidence type="ECO:0000256" key="11">
    <source>
        <dbReference type="PROSITE-ProRule" id="PRU00042"/>
    </source>
</evidence>
<dbReference type="RefSeq" id="XP_034257595.1">
    <property type="nucleotide sequence ID" value="XM_034401704.2"/>
</dbReference>
<dbReference type="KEGG" id="pgut:117654794"/>
<dbReference type="GO" id="GO:0008270">
    <property type="term" value="F:zinc ion binding"/>
    <property type="evidence" value="ECO:0007669"/>
    <property type="project" value="UniProtKB-KW"/>
</dbReference>
<dbReference type="PROSITE" id="PS00028">
    <property type="entry name" value="ZINC_FINGER_C2H2_1"/>
    <property type="match status" value="6"/>
</dbReference>
<keyword evidence="6" id="KW-0862">Zinc</keyword>
<dbReference type="GO" id="GO:0000978">
    <property type="term" value="F:RNA polymerase II cis-regulatory region sequence-specific DNA binding"/>
    <property type="evidence" value="ECO:0007669"/>
    <property type="project" value="TreeGrafter"/>
</dbReference>
<name>A0A6P9AJR7_PANGU</name>
<evidence type="ECO:0000256" key="8">
    <source>
        <dbReference type="ARBA" id="ARBA00023125"/>
    </source>
</evidence>
<gene>
    <name evidence="15" type="primary">LOC117654794</name>
</gene>
<evidence type="ECO:0000256" key="9">
    <source>
        <dbReference type="ARBA" id="ARBA00023163"/>
    </source>
</evidence>
<keyword evidence="7" id="KW-0805">Transcription regulation</keyword>
<feature type="domain" description="C2H2-type" evidence="13">
    <location>
        <begin position="276"/>
        <end position="303"/>
    </location>
</feature>
<dbReference type="SUPFAM" id="SSF57667">
    <property type="entry name" value="beta-beta-alpha zinc fingers"/>
    <property type="match status" value="4"/>
</dbReference>
<dbReference type="PANTHER" id="PTHR23235">
    <property type="entry name" value="KRUEPPEL-LIKE TRANSCRIPTION FACTOR"/>
    <property type="match status" value="1"/>
</dbReference>
<organism evidence="14 15">
    <name type="scientific">Pantherophis guttatus</name>
    <name type="common">Corn snake</name>
    <name type="synonym">Elaphe guttata</name>
    <dbReference type="NCBI Taxonomy" id="94885"/>
    <lineage>
        <taxon>Eukaryota</taxon>
        <taxon>Metazoa</taxon>
        <taxon>Chordata</taxon>
        <taxon>Craniata</taxon>
        <taxon>Vertebrata</taxon>
        <taxon>Euteleostomi</taxon>
        <taxon>Lepidosauria</taxon>
        <taxon>Squamata</taxon>
        <taxon>Bifurcata</taxon>
        <taxon>Unidentata</taxon>
        <taxon>Episquamata</taxon>
        <taxon>Toxicofera</taxon>
        <taxon>Serpentes</taxon>
        <taxon>Colubroidea</taxon>
        <taxon>Colubridae</taxon>
        <taxon>Colubrinae</taxon>
        <taxon>Pantherophis</taxon>
    </lineage>
</organism>
<comment type="subcellular location">
    <subcellularLocation>
        <location evidence="1">Nucleus</location>
    </subcellularLocation>
</comment>
<dbReference type="Pfam" id="PF00096">
    <property type="entry name" value="zf-C2H2"/>
    <property type="match status" value="6"/>
</dbReference>
<proteinExistence type="inferred from homology"/>
<dbReference type="FunFam" id="3.30.160.60:FF:000355">
    <property type="entry name" value="zinc finger and SCAN domain-containing protein 20 isoform X1"/>
    <property type="match status" value="1"/>
</dbReference>
<evidence type="ECO:0000313" key="14">
    <source>
        <dbReference type="Proteomes" id="UP001652622"/>
    </source>
</evidence>
<evidence type="ECO:0000256" key="1">
    <source>
        <dbReference type="ARBA" id="ARBA00004123"/>
    </source>
</evidence>
<dbReference type="AlphaFoldDB" id="A0A6P9AJR7"/>
<keyword evidence="3" id="KW-0479">Metal-binding</keyword>
<evidence type="ECO:0000256" key="10">
    <source>
        <dbReference type="ARBA" id="ARBA00023242"/>
    </source>
</evidence>
<keyword evidence="9" id="KW-0804">Transcription</keyword>
<evidence type="ECO:0000256" key="2">
    <source>
        <dbReference type="ARBA" id="ARBA00006991"/>
    </source>
</evidence>
<keyword evidence="5 11" id="KW-0863">Zinc-finger</keyword>
<dbReference type="InterPro" id="IPR013087">
    <property type="entry name" value="Znf_C2H2_type"/>
</dbReference>
<feature type="domain" description="C2H2-type" evidence="13">
    <location>
        <begin position="304"/>
        <end position="331"/>
    </location>
</feature>
<dbReference type="FunFam" id="3.30.160.60:FF:000506">
    <property type="entry name" value="Zinc finger protein 23"/>
    <property type="match status" value="1"/>
</dbReference>
<keyword evidence="8" id="KW-0238">DNA-binding</keyword>
<evidence type="ECO:0000256" key="12">
    <source>
        <dbReference type="SAM" id="MobiDB-lite"/>
    </source>
</evidence>
<dbReference type="FunFam" id="3.30.160.60:FF:000056">
    <property type="entry name" value="Zinc finger and SCAN domain-containing 20"/>
    <property type="match status" value="1"/>
</dbReference>
<accession>A0A6P9AJR7</accession>
<evidence type="ECO:0000256" key="6">
    <source>
        <dbReference type="ARBA" id="ARBA00022833"/>
    </source>
</evidence>
<keyword evidence="4" id="KW-0677">Repeat</keyword>
<dbReference type="PANTHER" id="PTHR23235:SF178">
    <property type="entry name" value="C2H2-TYPE DOMAIN-CONTAINING PROTEIN-RELATED"/>
    <property type="match status" value="1"/>
</dbReference>
<evidence type="ECO:0000256" key="4">
    <source>
        <dbReference type="ARBA" id="ARBA00022737"/>
    </source>
</evidence>